<evidence type="ECO:0000256" key="2">
    <source>
        <dbReference type="SAM" id="Phobius"/>
    </source>
</evidence>
<keyword evidence="2" id="KW-0812">Transmembrane</keyword>
<gene>
    <name evidence="3" type="ORF">LCOR_04725.1</name>
</gene>
<proteinExistence type="predicted"/>
<accession>A0A068RT61</accession>
<feature type="compositionally biased region" description="Polar residues" evidence="1">
    <location>
        <begin position="1"/>
        <end position="14"/>
    </location>
</feature>
<name>A0A068RT61_9FUNG</name>
<protein>
    <submittedName>
        <fullName evidence="3">Uncharacterized protein</fullName>
    </submittedName>
</protein>
<feature type="compositionally biased region" description="Basic and acidic residues" evidence="1">
    <location>
        <begin position="154"/>
        <end position="170"/>
    </location>
</feature>
<evidence type="ECO:0000313" key="3">
    <source>
        <dbReference type="EMBL" id="CDH53368.1"/>
    </source>
</evidence>
<dbReference type="CDD" id="cd12087">
    <property type="entry name" value="TM_EGFR-like"/>
    <property type="match status" value="1"/>
</dbReference>
<comment type="caution">
    <text evidence="3">The sequence shown here is derived from an EMBL/GenBank/DDBJ whole genome shotgun (WGS) entry which is preliminary data.</text>
</comment>
<dbReference type="EMBL" id="CBTN010000017">
    <property type="protein sequence ID" value="CDH53368.1"/>
    <property type="molecule type" value="Genomic_DNA"/>
</dbReference>
<keyword evidence="2" id="KW-0472">Membrane</keyword>
<keyword evidence="4" id="KW-1185">Reference proteome</keyword>
<feature type="region of interest" description="Disordered" evidence="1">
    <location>
        <begin position="67"/>
        <end position="101"/>
    </location>
</feature>
<dbReference type="VEuPathDB" id="FungiDB:LCOR_04725.1"/>
<sequence length="251" mass="27965">MNQTTSDASITPSLSPVDMDNGDTNNNNLGAQLSAMSIGIIVLCALFGLALIIAIWLLFMRRKRHKLTTEDSHHQQTTTTTPSSGVMIQGECGDQQGGGGSLKKRIKEHLWHHDRQEKKQQHSLPTVDDLVFSAIQQHLPPHPPPPTCHQQQPSDHRHNNSQPDYHHQQQHDGATTTGIFEEGYSYSTLRGTSAAASHCSKSLPDDPILQSLARQREVDRAGYYKSRTCAIDKDEEAAMLQRLSMSSYHVW</sequence>
<feature type="transmembrane region" description="Helical" evidence="2">
    <location>
        <begin position="35"/>
        <end position="59"/>
    </location>
</feature>
<evidence type="ECO:0000256" key="1">
    <source>
        <dbReference type="SAM" id="MobiDB-lite"/>
    </source>
</evidence>
<dbReference type="Proteomes" id="UP000027586">
    <property type="component" value="Unassembled WGS sequence"/>
</dbReference>
<keyword evidence="2" id="KW-1133">Transmembrane helix</keyword>
<organism evidence="3 4">
    <name type="scientific">Lichtheimia corymbifera JMRC:FSU:9682</name>
    <dbReference type="NCBI Taxonomy" id="1263082"/>
    <lineage>
        <taxon>Eukaryota</taxon>
        <taxon>Fungi</taxon>
        <taxon>Fungi incertae sedis</taxon>
        <taxon>Mucoromycota</taxon>
        <taxon>Mucoromycotina</taxon>
        <taxon>Mucoromycetes</taxon>
        <taxon>Mucorales</taxon>
        <taxon>Lichtheimiaceae</taxon>
        <taxon>Lichtheimia</taxon>
    </lineage>
</organism>
<reference evidence="3" key="1">
    <citation type="submission" date="2013-08" db="EMBL/GenBank/DDBJ databases">
        <title>Gene expansion shapes genome architecture in the human pathogen Lichtheimia corymbifera: an evolutionary genomics analysis in the ancient terrestrial Mucorales (Mucoromycotina).</title>
        <authorList>
            <person name="Schwartze V.U."/>
            <person name="Winter S."/>
            <person name="Shelest E."/>
            <person name="Marcet-Houben M."/>
            <person name="Horn F."/>
            <person name="Wehner S."/>
            <person name="Hoffmann K."/>
            <person name="Riege K."/>
            <person name="Sammeth M."/>
            <person name="Nowrousian M."/>
            <person name="Valiante V."/>
            <person name="Linde J."/>
            <person name="Jacobsen I.D."/>
            <person name="Marz M."/>
            <person name="Brakhage A.A."/>
            <person name="Gabaldon T."/>
            <person name="Bocker S."/>
            <person name="Voigt K."/>
        </authorList>
    </citation>
    <scope>NUCLEOTIDE SEQUENCE [LARGE SCALE GENOMIC DNA]</scope>
    <source>
        <strain evidence="3">FSU 9682</strain>
    </source>
</reference>
<evidence type="ECO:0000313" key="4">
    <source>
        <dbReference type="Proteomes" id="UP000027586"/>
    </source>
</evidence>
<dbReference type="AlphaFoldDB" id="A0A068RT61"/>
<feature type="region of interest" description="Disordered" evidence="1">
    <location>
        <begin position="136"/>
        <end position="172"/>
    </location>
</feature>
<dbReference type="OrthoDB" id="2281203at2759"/>
<feature type="region of interest" description="Disordered" evidence="1">
    <location>
        <begin position="1"/>
        <end position="22"/>
    </location>
</feature>